<evidence type="ECO:0000313" key="3">
    <source>
        <dbReference type="Proteomes" id="UP000005019"/>
    </source>
</evidence>
<proteinExistence type="predicted"/>
<protein>
    <submittedName>
        <fullName evidence="2">Hydroxyneurosporene dehydrogenase</fullName>
    </submittedName>
</protein>
<dbReference type="eggNOG" id="COG5621">
    <property type="taxonomic scope" value="Bacteria"/>
</dbReference>
<accession>F5RI00</accession>
<sequence>MNARDFSAPVPPGGYRWWYVDATSDDGRYGLTVIAFIGSVFSPYYALARRRRPGAADPHAHCAVNVALYGDKRRWAMTERGASALQRDARNLRIGPSRLHWDGDALTIELDEIGAPLPLRVRGSVRLHAPTFAQDAFALDADRRHLWLPIAPCARVEVRLSEPALQWHGDAYADSNAGSRALEQDFTRWHWSRSSLRGGDTAVLYDVQRRDGTPHSLALHFDADGGCRHFAAPAERTLPGTRWGIARATRSEADTSPQVRTLEDTPFYARSLLDTRLLGEPVHGVHESLDLERFSSGWVQMLLPFRMPRRSAWAT</sequence>
<organism evidence="2 3">
    <name type="scientific">Methyloversatilis universalis (strain ATCC BAA-1314 / DSM 25237 / JCM 13912 / CCUG 52030 / FAM5)</name>
    <dbReference type="NCBI Taxonomy" id="1000565"/>
    <lineage>
        <taxon>Bacteria</taxon>
        <taxon>Pseudomonadati</taxon>
        <taxon>Pseudomonadota</taxon>
        <taxon>Betaproteobacteria</taxon>
        <taxon>Nitrosomonadales</taxon>
        <taxon>Sterolibacteriaceae</taxon>
        <taxon>Methyloversatilis</taxon>
    </lineage>
</organism>
<dbReference type="RefSeq" id="WP_008064750.1">
    <property type="nucleotide sequence ID" value="NZ_AFHG01000059.1"/>
</dbReference>
<reference evidence="2 3" key="1">
    <citation type="journal article" date="2011" name="J. Bacteriol.">
        <title>Genome sequence of Methyloversatilis universalis FAM5T, a methylotrophic representative of the order Rhodocyclales.</title>
        <authorList>
            <person name="Kittichotirat W."/>
            <person name="Good N.M."/>
            <person name="Hall R."/>
            <person name="Bringel F."/>
            <person name="Lajus A."/>
            <person name="Medigue C."/>
            <person name="Smalley N.E."/>
            <person name="Beck D."/>
            <person name="Bumgarner R."/>
            <person name="Vuilleumier S."/>
            <person name="Kalyuzhnaya M.G."/>
        </authorList>
    </citation>
    <scope>NUCLEOTIDE SEQUENCE [LARGE SCALE GENOMIC DNA]</scope>
    <source>
        <strain evidence="3">ATCC BAA-1314 / JCM 13912 / FAM5</strain>
    </source>
</reference>
<keyword evidence="1" id="KW-1133">Transmembrane helix</keyword>
<dbReference type="EMBL" id="AFHG01000059">
    <property type="protein sequence ID" value="EGK69982.1"/>
    <property type="molecule type" value="Genomic_DNA"/>
</dbReference>
<gene>
    <name evidence="2" type="ORF">METUNv1_03950</name>
</gene>
<name>F5RI00_METUF</name>
<dbReference type="STRING" id="1000565.METUNv1_03950"/>
<dbReference type="CDD" id="cd21471">
    <property type="entry name" value="CrtC-like"/>
    <property type="match status" value="1"/>
</dbReference>
<evidence type="ECO:0000256" key="1">
    <source>
        <dbReference type="SAM" id="Phobius"/>
    </source>
</evidence>
<keyword evidence="3" id="KW-1185">Reference proteome</keyword>
<keyword evidence="1" id="KW-0812">Transmembrane</keyword>
<comment type="caution">
    <text evidence="2">The sequence shown here is derived from an EMBL/GenBank/DDBJ whole genome shotgun (WGS) entry which is preliminary data.</text>
</comment>
<keyword evidence="1" id="KW-0472">Membrane</keyword>
<evidence type="ECO:0000313" key="2">
    <source>
        <dbReference type="EMBL" id="EGK69982.1"/>
    </source>
</evidence>
<dbReference type="Proteomes" id="UP000005019">
    <property type="component" value="Unassembled WGS sequence"/>
</dbReference>
<dbReference type="OrthoDB" id="5491608at2"/>
<feature type="transmembrane region" description="Helical" evidence="1">
    <location>
        <begin position="29"/>
        <end position="47"/>
    </location>
</feature>
<dbReference type="SUPFAM" id="SSF159245">
    <property type="entry name" value="AttH-like"/>
    <property type="match status" value="1"/>
</dbReference>
<dbReference type="AlphaFoldDB" id="F5RI00"/>